<name>A0ABM8DNM1_9BACT</name>
<evidence type="ECO:0000313" key="1">
    <source>
        <dbReference type="EMBL" id="BDU68556.1"/>
    </source>
</evidence>
<accession>A0ABM8DNM1</accession>
<keyword evidence="2" id="KW-1185">Reference proteome</keyword>
<dbReference type="EMBL" id="AP027079">
    <property type="protein sequence ID" value="BDU68556.1"/>
    <property type="molecule type" value="Genomic_DNA"/>
</dbReference>
<gene>
    <name evidence="1" type="ORF">GETHOR_06570</name>
</gene>
<proteinExistence type="predicted"/>
<evidence type="ECO:0000313" key="2">
    <source>
        <dbReference type="Proteomes" id="UP001242010"/>
    </source>
</evidence>
<reference evidence="2" key="1">
    <citation type="journal article" date="2023" name="Int. J. Syst. Evol. Microbiol.">
        <title>Mesoterricola silvestris gen. nov., sp. nov., Mesoterricola sediminis sp. nov., Geothrix oryzae sp. nov., Geothrix edaphica sp. nov., Geothrix rubra sp. nov., and Geothrix limicola sp. nov., six novel members of Acidobacteriota isolated from soils.</title>
        <authorList>
            <person name="Itoh H."/>
            <person name="Sugisawa Y."/>
            <person name="Mise K."/>
            <person name="Xu Z."/>
            <person name="Kuniyasu M."/>
            <person name="Ushijima N."/>
            <person name="Kawano K."/>
            <person name="Kobayashi E."/>
            <person name="Shiratori Y."/>
            <person name="Masuda Y."/>
            <person name="Senoo K."/>
        </authorList>
    </citation>
    <scope>NUCLEOTIDE SEQUENCE [LARGE SCALE GENOMIC DNA]</scope>
    <source>
        <strain evidence="2">Red222</strain>
    </source>
</reference>
<dbReference type="Proteomes" id="UP001242010">
    <property type="component" value="Chromosome"/>
</dbReference>
<sequence length="57" mass="6108">MGGEDLKTAAAWAKDLGVPEKKLKDALKTAGIEPDAKKGVCAYYSKVSAERVKKTLK</sequence>
<organism evidence="1 2">
    <name type="scientific">Geothrix oryzae</name>
    <dbReference type="NCBI Taxonomy" id="2927975"/>
    <lineage>
        <taxon>Bacteria</taxon>
        <taxon>Pseudomonadati</taxon>
        <taxon>Acidobacteriota</taxon>
        <taxon>Holophagae</taxon>
        <taxon>Holophagales</taxon>
        <taxon>Holophagaceae</taxon>
        <taxon>Geothrix</taxon>
    </lineage>
</organism>
<protein>
    <submittedName>
        <fullName evidence="1">Uncharacterized protein</fullName>
    </submittedName>
</protein>